<evidence type="ECO:0000313" key="9">
    <source>
        <dbReference type="EMBL" id="QVL32841.1"/>
    </source>
</evidence>
<dbReference type="EMBL" id="CP074694">
    <property type="protein sequence ID" value="QVL32841.1"/>
    <property type="molecule type" value="Genomic_DNA"/>
</dbReference>
<evidence type="ECO:0000256" key="3">
    <source>
        <dbReference type="ARBA" id="ARBA00022475"/>
    </source>
</evidence>
<dbReference type="KEGG" id="tsph:KIH39_02665"/>
<accession>A0A8E6B825</accession>
<dbReference type="Gene3D" id="3.30.240.20">
    <property type="entry name" value="bsu07140 like domains"/>
    <property type="match status" value="1"/>
</dbReference>
<dbReference type="GO" id="GO:0005886">
    <property type="term" value="C:plasma membrane"/>
    <property type="evidence" value="ECO:0007669"/>
    <property type="project" value="UniProtKB-SubCell"/>
</dbReference>
<name>A0A8E6B825_9BACT</name>
<comment type="similarity">
    <text evidence="2">Belongs to the UPF0702 family.</text>
</comment>
<comment type="subcellular location">
    <subcellularLocation>
        <location evidence="1">Cell membrane</location>
        <topology evidence="1">Multi-pass membrane protein</topology>
    </subcellularLocation>
</comment>
<keyword evidence="6 7" id="KW-0472">Membrane</keyword>
<reference evidence="9" key="1">
    <citation type="submission" date="2021-05" db="EMBL/GenBank/DDBJ databases">
        <title>Complete genome sequence of the cellulolytic planctomycete Telmatocola sphagniphila SP2T and characterization of the first cellulase from planctomycetes.</title>
        <authorList>
            <person name="Rakitin A.L."/>
            <person name="Beletsky A.V."/>
            <person name="Naumoff D.G."/>
            <person name="Kulichevskaya I.S."/>
            <person name="Mardanov A.V."/>
            <person name="Ravin N.V."/>
            <person name="Dedysh S.N."/>
        </authorList>
    </citation>
    <scope>NUCLEOTIDE SEQUENCE</scope>
    <source>
        <strain evidence="9">SP2T</strain>
    </source>
</reference>
<dbReference type="AlphaFoldDB" id="A0A8E6B825"/>
<dbReference type="InterPro" id="IPR023090">
    <property type="entry name" value="UPF0702_alpha/beta_dom_sf"/>
</dbReference>
<keyword evidence="4 7" id="KW-0812">Transmembrane</keyword>
<evidence type="ECO:0000256" key="2">
    <source>
        <dbReference type="ARBA" id="ARBA00006448"/>
    </source>
</evidence>
<dbReference type="InterPro" id="IPR007353">
    <property type="entry name" value="DUF421"/>
</dbReference>
<evidence type="ECO:0000313" key="10">
    <source>
        <dbReference type="Proteomes" id="UP000676194"/>
    </source>
</evidence>
<gene>
    <name evidence="9" type="ORF">KIH39_02665</name>
</gene>
<evidence type="ECO:0000256" key="7">
    <source>
        <dbReference type="SAM" id="Phobius"/>
    </source>
</evidence>
<proteinExistence type="inferred from homology"/>
<protein>
    <submittedName>
        <fullName evidence="9">DUF421 domain-containing protein</fullName>
    </submittedName>
</protein>
<feature type="domain" description="YetF C-terminal" evidence="8">
    <location>
        <begin position="86"/>
        <end position="156"/>
    </location>
</feature>
<evidence type="ECO:0000256" key="5">
    <source>
        <dbReference type="ARBA" id="ARBA00022989"/>
    </source>
</evidence>
<keyword evidence="3" id="KW-1003">Cell membrane</keyword>
<dbReference type="RefSeq" id="WP_213497731.1">
    <property type="nucleotide sequence ID" value="NZ_CP074694.1"/>
</dbReference>
<dbReference type="Proteomes" id="UP000676194">
    <property type="component" value="Chromosome"/>
</dbReference>
<organism evidence="9 10">
    <name type="scientific">Telmatocola sphagniphila</name>
    <dbReference type="NCBI Taxonomy" id="1123043"/>
    <lineage>
        <taxon>Bacteria</taxon>
        <taxon>Pseudomonadati</taxon>
        <taxon>Planctomycetota</taxon>
        <taxon>Planctomycetia</taxon>
        <taxon>Gemmatales</taxon>
        <taxon>Gemmataceae</taxon>
    </lineage>
</organism>
<dbReference type="PANTHER" id="PTHR34582">
    <property type="entry name" value="UPF0702 TRANSMEMBRANE PROTEIN YCAP"/>
    <property type="match status" value="1"/>
</dbReference>
<keyword evidence="10" id="KW-1185">Reference proteome</keyword>
<keyword evidence="5 7" id="KW-1133">Transmembrane helix</keyword>
<feature type="transmembrane region" description="Helical" evidence="7">
    <location>
        <begin position="6"/>
        <end position="26"/>
    </location>
</feature>
<feature type="transmembrane region" description="Helical" evidence="7">
    <location>
        <begin position="38"/>
        <end position="56"/>
    </location>
</feature>
<evidence type="ECO:0000256" key="4">
    <source>
        <dbReference type="ARBA" id="ARBA00022692"/>
    </source>
</evidence>
<evidence type="ECO:0000256" key="1">
    <source>
        <dbReference type="ARBA" id="ARBA00004651"/>
    </source>
</evidence>
<dbReference type="PANTHER" id="PTHR34582:SF6">
    <property type="entry name" value="UPF0702 TRANSMEMBRANE PROTEIN YCAP"/>
    <property type="match status" value="1"/>
</dbReference>
<evidence type="ECO:0000259" key="8">
    <source>
        <dbReference type="Pfam" id="PF04239"/>
    </source>
</evidence>
<feature type="transmembrane region" description="Helical" evidence="7">
    <location>
        <begin position="62"/>
        <end position="80"/>
    </location>
</feature>
<dbReference type="Pfam" id="PF04239">
    <property type="entry name" value="DUF421"/>
    <property type="match status" value="1"/>
</dbReference>
<evidence type="ECO:0000256" key="6">
    <source>
        <dbReference type="ARBA" id="ARBA00023136"/>
    </source>
</evidence>
<sequence length="167" mass="18008">MFTPSVPIWELVIRAGIVYGFLLILLRITGKRQVGQLAPFDLVLLLVLANAVQNSINAGDNSVSGGLISATALVMLNFLVGMATYRSKTLESIIEGQPLVLIHNGHVLEKSMASAKLTRHELQAAMRLAGCAAYSDVQVAILENNGSISVVQHRDRKAAPPEEEPRP</sequence>